<evidence type="ECO:0000256" key="1">
    <source>
        <dbReference type="SAM" id="MobiDB-lite"/>
    </source>
</evidence>
<dbReference type="OrthoDB" id="10575727at2759"/>
<feature type="region of interest" description="Disordered" evidence="1">
    <location>
        <begin position="32"/>
        <end position="56"/>
    </location>
</feature>
<evidence type="ECO:0000313" key="3">
    <source>
        <dbReference type="Proteomes" id="UP000248423"/>
    </source>
</evidence>
<accession>A0A319FAF4</accession>
<sequence length="108" mass="11534">MCLTVAPRLHPRWMRTSRRAMDCPLSTVHCRGLGGRPGQTDSPMLDKSRPAASASVEGIGTTPVVVVAGLSSPSLLGSHVRRGEDRSDERSWSWPVDAVAGQLLSRGS</sequence>
<gene>
    <name evidence="2" type="ORF">BO78DRAFT_422008</name>
</gene>
<proteinExistence type="predicted"/>
<dbReference type="EMBL" id="KZ826386">
    <property type="protein sequence ID" value="PYI02973.1"/>
    <property type="molecule type" value="Genomic_DNA"/>
</dbReference>
<name>A0A319FAF4_ASPSB</name>
<evidence type="ECO:0000313" key="2">
    <source>
        <dbReference type="EMBL" id="PYI02973.1"/>
    </source>
</evidence>
<dbReference type="Proteomes" id="UP000248423">
    <property type="component" value="Unassembled WGS sequence"/>
</dbReference>
<dbReference type="VEuPathDB" id="FungiDB:BO78DRAFT_422008"/>
<dbReference type="AlphaFoldDB" id="A0A319FAF4"/>
<reference evidence="2 3" key="1">
    <citation type="submission" date="2018-02" db="EMBL/GenBank/DDBJ databases">
        <title>The genomes of Aspergillus section Nigri reveals drivers in fungal speciation.</title>
        <authorList>
            <consortium name="DOE Joint Genome Institute"/>
            <person name="Vesth T.C."/>
            <person name="Nybo J."/>
            <person name="Theobald S."/>
            <person name="Brandl J."/>
            <person name="Frisvad J.C."/>
            <person name="Nielsen K.F."/>
            <person name="Lyhne E.K."/>
            <person name="Kogle M.E."/>
            <person name="Kuo A."/>
            <person name="Riley R."/>
            <person name="Clum A."/>
            <person name="Nolan M."/>
            <person name="Lipzen A."/>
            <person name="Salamov A."/>
            <person name="Henrissat B."/>
            <person name="Wiebenga A."/>
            <person name="De vries R.P."/>
            <person name="Grigoriev I.V."/>
            <person name="Mortensen U.H."/>
            <person name="Andersen M.R."/>
            <person name="Baker S.E."/>
        </authorList>
    </citation>
    <scope>NUCLEOTIDE SEQUENCE [LARGE SCALE GENOMIC DNA]</scope>
    <source>
        <strain evidence="2 3">CBS 121057</strain>
    </source>
</reference>
<keyword evidence="3" id="KW-1185">Reference proteome</keyword>
<organism evidence="2 3">
    <name type="scientific">Aspergillus sclerotiicarbonarius (strain CBS 121057 / IBT 28362)</name>
    <dbReference type="NCBI Taxonomy" id="1448318"/>
    <lineage>
        <taxon>Eukaryota</taxon>
        <taxon>Fungi</taxon>
        <taxon>Dikarya</taxon>
        <taxon>Ascomycota</taxon>
        <taxon>Pezizomycotina</taxon>
        <taxon>Eurotiomycetes</taxon>
        <taxon>Eurotiomycetidae</taxon>
        <taxon>Eurotiales</taxon>
        <taxon>Aspergillaceae</taxon>
        <taxon>Aspergillus</taxon>
        <taxon>Aspergillus subgen. Circumdati</taxon>
    </lineage>
</organism>
<protein>
    <submittedName>
        <fullName evidence="2">Uncharacterized protein</fullName>
    </submittedName>
</protein>